<proteinExistence type="inferred from homology"/>
<dbReference type="PANTHER" id="PTHR30558:SF3">
    <property type="entry name" value="BIOPOLYMER TRANSPORT PROTEIN EXBD-RELATED"/>
    <property type="match status" value="1"/>
</dbReference>
<keyword evidence="3" id="KW-1003">Cell membrane</keyword>
<dbReference type="PANTHER" id="PTHR30558">
    <property type="entry name" value="EXBD MEMBRANE COMPONENT OF PMF-DRIVEN MACROMOLECULE IMPORT SYSTEM"/>
    <property type="match status" value="1"/>
</dbReference>
<dbReference type="Gene3D" id="3.30.420.270">
    <property type="match status" value="1"/>
</dbReference>
<dbReference type="InterPro" id="IPR003400">
    <property type="entry name" value="ExbD"/>
</dbReference>
<dbReference type="Pfam" id="PF02472">
    <property type="entry name" value="ExbD"/>
    <property type="match status" value="1"/>
</dbReference>
<comment type="caution">
    <text evidence="9">The sequence shown here is derived from an EMBL/GenBank/DDBJ whole genome shotgun (WGS) entry which is preliminary data.</text>
</comment>
<keyword evidence="6 8" id="KW-0472">Membrane</keyword>
<accession>A0ABT3R0Z3</accession>
<evidence type="ECO:0000256" key="6">
    <source>
        <dbReference type="ARBA" id="ARBA00023136"/>
    </source>
</evidence>
<name>A0ABT3R0Z3_9HYPH</name>
<organism evidence="9 10">
    <name type="scientific">Roseibium salinum</name>
    <dbReference type="NCBI Taxonomy" id="1604349"/>
    <lineage>
        <taxon>Bacteria</taxon>
        <taxon>Pseudomonadati</taxon>
        <taxon>Pseudomonadota</taxon>
        <taxon>Alphaproteobacteria</taxon>
        <taxon>Hyphomicrobiales</taxon>
        <taxon>Stappiaceae</taxon>
        <taxon>Roseibium</taxon>
    </lineage>
</organism>
<keyword evidence="7" id="KW-0653">Protein transport</keyword>
<protein>
    <submittedName>
        <fullName evidence="9">Biopolymer transporter ExbD</fullName>
    </submittedName>
</protein>
<dbReference type="EMBL" id="JAPEVI010000003">
    <property type="protein sequence ID" value="MCX2722916.1"/>
    <property type="molecule type" value="Genomic_DNA"/>
</dbReference>
<evidence type="ECO:0000256" key="8">
    <source>
        <dbReference type="SAM" id="Phobius"/>
    </source>
</evidence>
<reference evidence="9 10" key="1">
    <citation type="journal article" date="2016" name="Int. J. Syst. Evol. Microbiol.">
        <title>Labrenzia salina sp. nov., isolated from the rhizosphere of the halophyte Arthrocnemum macrostachyum.</title>
        <authorList>
            <person name="Camacho M."/>
            <person name="Redondo-Gomez S."/>
            <person name="Rodriguez-Llorente I."/>
            <person name="Rohde M."/>
            <person name="Sproer C."/>
            <person name="Schumann P."/>
            <person name="Klenk H.P."/>
            <person name="Montero-Calasanz M.D.C."/>
        </authorList>
    </citation>
    <scope>NUCLEOTIDE SEQUENCE [LARGE SCALE GENOMIC DNA]</scope>
    <source>
        <strain evidence="9 10">DSM 29163</strain>
    </source>
</reference>
<feature type="transmembrane region" description="Helical" evidence="8">
    <location>
        <begin position="39"/>
        <end position="59"/>
    </location>
</feature>
<sequence length="160" mass="17402">MHKNYSSIGIDRIIETNVHPMISIHSPTGNRRRIPLTPLIDVIFILVMFFLLSSTFGVWRPLDVSLGPEREGEAATQSPAGAPAVLILVRTDQANGGTRISVNGIDVPLDNLAGELDRLAGRGAEDAVLVPARGTSFQQVVRILDEARLSEIKRVSLKLD</sequence>
<dbReference type="RefSeq" id="WP_265962574.1">
    <property type="nucleotide sequence ID" value="NZ_JAPEVI010000003.1"/>
</dbReference>
<dbReference type="Proteomes" id="UP001300261">
    <property type="component" value="Unassembled WGS sequence"/>
</dbReference>
<evidence type="ECO:0000256" key="4">
    <source>
        <dbReference type="ARBA" id="ARBA00022692"/>
    </source>
</evidence>
<gene>
    <name evidence="9" type="ORF">ON753_11100</name>
</gene>
<evidence type="ECO:0000256" key="1">
    <source>
        <dbReference type="ARBA" id="ARBA00004162"/>
    </source>
</evidence>
<evidence type="ECO:0000256" key="2">
    <source>
        <dbReference type="ARBA" id="ARBA00005811"/>
    </source>
</evidence>
<keyword evidence="5 8" id="KW-1133">Transmembrane helix</keyword>
<evidence type="ECO:0000256" key="7">
    <source>
        <dbReference type="RuleBase" id="RU003879"/>
    </source>
</evidence>
<evidence type="ECO:0000256" key="3">
    <source>
        <dbReference type="ARBA" id="ARBA00022475"/>
    </source>
</evidence>
<evidence type="ECO:0000313" key="10">
    <source>
        <dbReference type="Proteomes" id="UP001300261"/>
    </source>
</evidence>
<comment type="subcellular location">
    <subcellularLocation>
        <location evidence="1">Cell membrane</location>
        <topology evidence="1">Single-pass membrane protein</topology>
    </subcellularLocation>
    <subcellularLocation>
        <location evidence="7">Cell membrane</location>
        <topology evidence="7">Single-pass type II membrane protein</topology>
    </subcellularLocation>
</comment>
<keyword evidence="10" id="KW-1185">Reference proteome</keyword>
<evidence type="ECO:0000256" key="5">
    <source>
        <dbReference type="ARBA" id="ARBA00022989"/>
    </source>
</evidence>
<keyword evidence="4 7" id="KW-0812">Transmembrane</keyword>
<evidence type="ECO:0000313" key="9">
    <source>
        <dbReference type="EMBL" id="MCX2722916.1"/>
    </source>
</evidence>
<keyword evidence="7" id="KW-0813">Transport</keyword>
<comment type="similarity">
    <text evidence="2 7">Belongs to the ExbD/TolR family.</text>
</comment>